<keyword evidence="6 11" id="KW-0697">Rotamase</keyword>
<gene>
    <name evidence="15" type="primary">PIN4</name>
</gene>
<dbReference type="InterPro" id="IPR000297">
    <property type="entry name" value="PPIase_PpiC"/>
</dbReference>
<feature type="domain" description="PpiC" evidence="14">
    <location>
        <begin position="186"/>
        <end position="280"/>
    </location>
</feature>
<evidence type="ECO:0000256" key="1">
    <source>
        <dbReference type="ARBA" id="ARBA00000971"/>
    </source>
</evidence>
<dbReference type="PANTHER" id="PTHR45995">
    <property type="match status" value="1"/>
</dbReference>
<keyword evidence="9 11" id="KW-0413">Isomerase</keyword>
<accession>A0A663EIB9</accession>
<reference evidence="15" key="1">
    <citation type="submission" date="2025-08" db="UniProtKB">
        <authorList>
            <consortium name="Ensembl"/>
        </authorList>
    </citation>
    <scope>IDENTIFICATION</scope>
</reference>
<dbReference type="GO" id="GO:0006364">
    <property type="term" value="P:rRNA processing"/>
    <property type="evidence" value="ECO:0007669"/>
    <property type="project" value="InterPro"/>
</dbReference>
<proteinExistence type="inferred from homology"/>
<dbReference type="Ensembl" id="ENSACCT00020012141.1">
    <property type="protein sequence ID" value="ENSACCP00020011621.1"/>
    <property type="gene ID" value="ENSACCG00020007996.1"/>
</dbReference>
<evidence type="ECO:0000256" key="4">
    <source>
        <dbReference type="ARBA" id="ARBA00010242"/>
    </source>
</evidence>
<keyword evidence="7" id="KW-0238">DNA-binding</keyword>
<sequence length="282" mass="29345">AGCWDSPWRPPGPGRRKPPVTAGAGVPARGPGGAGRVRGGRAGAGRRGGGSGGDGPRPARRGQPGGLGAAAAAARWLPKGKAAARRARVSGGRRGLGRPGPAGRGWGARAGPVSGRCVHRRGQQQQQQQRGQSPGPEGRRQRREGEPGGRRGPGRVPTGGVGLPTPSPADGQPAAGPARLLRPRFALPSQVRHILCEKQGKAMEAMEKLKSGQRFSEVASQYSEDKARQGGDLGWMTRGSMVGPFQEAAFALPVSSMDKPVYTDPPVKTKFGYHIIMVEGRK</sequence>
<dbReference type="Pfam" id="PF13616">
    <property type="entry name" value="Rotamase_3"/>
    <property type="match status" value="1"/>
</dbReference>
<dbReference type="GO" id="GO:0005730">
    <property type="term" value="C:nucleolus"/>
    <property type="evidence" value="ECO:0007669"/>
    <property type="project" value="UniProtKB-SubCell"/>
</dbReference>
<dbReference type="PROSITE" id="PS50198">
    <property type="entry name" value="PPIC_PPIASE_2"/>
    <property type="match status" value="1"/>
</dbReference>
<feature type="compositionally biased region" description="Basic and acidic residues" evidence="13">
    <location>
        <begin position="137"/>
        <end position="149"/>
    </location>
</feature>
<dbReference type="InParanoid" id="A0A663EIB9"/>
<evidence type="ECO:0000256" key="11">
    <source>
        <dbReference type="PROSITE-ProRule" id="PRU00278"/>
    </source>
</evidence>
<feature type="compositionally biased region" description="Gly residues" evidence="13">
    <location>
        <begin position="92"/>
        <end position="108"/>
    </location>
</feature>
<dbReference type="GO" id="GO:0003755">
    <property type="term" value="F:peptidyl-prolyl cis-trans isomerase activity"/>
    <property type="evidence" value="ECO:0007669"/>
    <property type="project" value="UniProtKB-UniRule"/>
</dbReference>
<feature type="region of interest" description="Disordered" evidence="13">
    <location>
        <begin position="1"/>
        <end position="177"/>
    </location>
</feature>
<dbReference type="GeneTree" id="ENSGT00510000047029"/>
<dbReference type="InterPro" id="IPR046357">
    <property type="entry name" value="PPIase_dom_sf"/>
</dbReference>
<dbReference type="EC" id="5.2.1.8" evidence="12"/>
<keyword evidence="5" id="KW-0963">Cytoplasm</keyword>
<keyword evidence="8" id="KW-0206">Cytoskeleton</keyword>
<evidence type="ECO:0000256" key="10">
    <source>
        <dbReference type="ARBA" id="ARBA00023242"/>
    </source>
</evidence>
<dbReference type="AlphaFoldDB" id="A0A663EIB9"/>
<feature type="compositionally biased region" description="Low complexity" evidence="13">
    <location>
        <begin position="69"/>
        <end position="81"/>
    </location>
</feature>
<feature type="compositionally biased region" description="Gly residues" evidence="13">
    <location>
        <begin position="30"/>
        <end position="55"/>
    </location>
</feature>
<comment type="subcellular location">
    <subcellularLocation>
        <location evidence="2">Cytoplasm</location>
        <location evidence="2">Cytoskeleton</location>
        <location evidence="2">Spindle</location>
    </subcellularLocation>
    <subcellularLocation>
        <location evidence="3">Nucleus</location>
        <location evidence="3">Nucleolus</location>
    </subcellularLocation>
</comment>
<dbReference type="Proteomes" id="UP000472275">
    <property type="component" value="Chromosome 21"/>
</dbReference>
<dbReference type="SUPFAM" id="SSF54534">
    <property type="entry name" value="FKBP-like"/>
    <property type="match status" value="1"/>
</dbReference>
<reference evidence="15" key="2">
    <citation type="submission" date="2025-09" db="UniProtKB">
        <authorList>
            <consortium name="Ensembl"/>
        </authorList>
    </citation>
    <scope>IDENTIFICATION</scope>
</reference>
<name>A0A663EIB9_AQUCH</name>
<evidence type="ECO:0000256" key="3">
    <source>
        <dbReference type="ARBA" id="ARBA00004604"/>
    </source>
</evidence>
<organism evidence="15 16">
    <name type="scientific">Aquila chrysaetos chrysaetos</name>
    <dbReference type="NCBI Taxonomy" id="223781"/>
    <lineage>
        <taxon>Eukaryota</taxon>
        <taxon>Metazoa</taxon>
        <taxon>Chordata</taxon>
        <taxon>Craniata</taxon>
        <taxon>Vertebrata</taxon>
        <taxon>Euteleostomi</taxon>
        <taxon>Archelosauria</taxon>
        <taxon>Archosauria</taxon>
        <taxon>Dinosauria</taxon>
        <taxon>Saurischia</taxon>
        <taxon>Theropoda</taxon>
        <taxon>Coelurosauria</taxon>
        <taxon>Aves</taxon>
        <taxon>Neognathae</taxon>
        <taxon>Neoaves</taxon>
        <taxon>Telluraves</taxon>
        <taxon>Accipitrimorphae</taxon>
        <taxon>Accipitriformes</taxon>
        <taxon>Accipitridae</taxon>
        <taxon>Accipitrinae</taxon>
        <taxon>Aquila</taxon>
    </lineage>
</organism>
<feature type="compositionally biased region" description="Low complexity" evidence="13">
    <location>
        <begin position="123"/>
        <end position="136"/>
    </location>
</feature>
<evidence type="ECO:0000259" key="14">
    <source>
        <dbReference type="PROSITE" id="PS50198"/>
    </source>
</evidence>
<evidence type="ECO:0000313" key="15">
    <source>
        <dbReference type="Ensembl" id="ENSACCP00020011621.1"/>
    </source>
</evidence>
<evidence type="ECO:0000256" key="7">
    <source>
        <dbReference type="ARBA" id="ARBA00023125"/>
    </source>
</evidence>
<keyword evidence="10" id="KW-0539">Nucleus</keyword>
<evidence type="ECO:0000256" key="9">
    <source>
        <dbReference type="ARBA" id="ARBA00023235"/>
    </source>
</evidence>
<comment type="similarity">
    <text evidence="4">Belongs to the PpiC/parvulin rotamase family. PIN4 subfamily.</text>
</comment>
<evidence type="ECO:0000313" key="16">
    <source>
        <dbReference type="Proteomes" id="UP000472275"/>
    </source>
</evidence>
<keyword evidence="16" id="KW-1185">Reference proteome</keyword>
<evidence type="ECO:0000256" key="8">
    <source>
        <dbReference type="ARBA" id="ARBA00023212"/>
    </source>
</evidence>
<dbReference type="InterPro" id="IPR043323">
    <property type="entry name" value="PIN4"/>
</dbReference>
<evidence type="ECO:0000256" key="5">
    <source>
        <dbReference type="ARBA" id="ARBA00022490"/>
    </source>
</evidence>
<dbReference type="FunFam" id="3.10.50.40:FF:000015">
    <property type="entry name" value="Peptidyl-prolyl cis-trans isomerase"/>
    <property type="match status" value="1"/>
</dbReference>
<evidence type="ECO:0000256" key="6">
    <source>
        <dbReference type="ARBA" id="ARBA00023110"/>
    </source>
</evidence>
<protein>
    <recommendedName>
        <fullName evidence="12">Peptidyl-prolyl cis-trans isomerase</fullName>
        <ecNumber evidence="12">5.2.1.8</ecNumber>
    </recommendedName>
</protein>
<dbReference type="Gene3D" id="3.10.50.40">
    <property type="match status" value="1"/>
</dbReference>
<evidence type="ECO:0000256" key="12">
    <source>
        <dbReference type="RuleBase" id="RU363014"/>
    </source>
</evidence>
<evidence type="ECO:0000256" key="2">
    <source>
        <dbReference type="ARBA" id="ARBA00004186"/>
    </source>
</evidence>
<comment type="catalytic activity">
    <reaction evidence="1 12">
        <text>[protein]-peptidylproline (omega=180) = [protein]-peptidylproline (omega=0)</text>
        <dbReference type="Rhea" id="RHEA:16237"/>
        <dbReference type="Rhea" id="RHEA-COMP:10747"/>
        <dbReference type="Rhea" id="RHEA-COMP:10748"/>
        <dbReference type="ChEBI" id="CHEBI:83833"/>
        <dbReference type="ChEBI" id="CHEBI:83834"/>
        <dbReference type="EC" id="5.2.1.8"/>
    </reaction>
</comment>
<dbReference type="GO" id="GO:0003677">
    <property type="term" value="F:DNA binding"/>
    <property type="evidence" value="ECO:0007669"/>
    <property type="project" value="UniProtKB-KW"/>
</dbReference>
<evidence type="ECO:0000256" key="13">
    <source>
        <dbReference type="SAM" id="MobiDB-lite"/>
    </source>
</evidence>
<dbReference type="GO" id="GO:0005819">
    <property type="term" value="C:spindle"/>
    <property type="evidence" value="ECO:0007669"/>
    <property type="project" value="UniProtKB-SubCell"/>
</dbReference>